<keyword evidence="8" id="KW-0443">Lipid metabolism</keyword>
<gene>
    <name evidence="15" type="primary">cls</name>
    <name evidence="15" type="ORF">H8705_03035</name>
</gene>
<dbReference type="InterPro" id="IPR001736">
    <property type="entry name" value="PLipase_D/transphosphatidylase"/>
</dbReference>
<dbReference type="SMART" id="SM00155">
    <property type="entry name" value="PLDc"/>
    <property type="match status" value="2"/>
</dbReference>
<dbReference type="CDD" id="cd09160">
    <property type="entry name" value="PLDc_SMU_988_like_2"/>
    <property type="match status" value="1"/>
</dbReference>
<comment type="caution">
    <text evidence="15">The sequence shown here is derived from an EMBL/GenBank/DDBJ whole genome shotgun (WGS) entry which is preliminary data.</text>
</comment>
<sequence length="497" mass="57576">MIFALLIIVQLAILFGTICFLEEYSGRIYGFLTFFGICVTLWLVSKDDNPSYKLAWVVLILILPVFGVLFYLIFGNKSMPQKMHKRISQSMEYEKSLLSNDFTHNDELSKIDAQLASLSRYISNTTYYPMWKNTQAEYFSVGETMWQRMIEELEKAEKFIFMEFFILEEGKMWEPIFEILKQKAAEGLDVRFLYDDLGCIQTLPSNYYKKMMDFGIKAAVFNPFEPHLNSSMNFRDHRKIVVIDGNVGFCGGINIADEYINAYEKHGHWKDTGVFLRGSAVWNLTSMFLSLWNFTCPTEDEGDYLRFHPTLWTESDGFVQPFGDSPLNGINVLECAYMQILSRATKYVYITTPYLIIDNEMATCLSIAARSGTDVRIITPHVPDKWYVHETTQSFYQSLLDAGVCIYEYTPGFIHSKMFVSDDDVAIVGTANMDYRSFFLHFECGVCFYNAKAVADVRDDILKTLEHCRQVPKNYNKTVPIYKKILRSFLRLFSPMM</sequence>
<keyword evidence="11" id="KW-1208">Phospholipid metabolism</keyword>
<feature type="transmembrane region" description="Helical" evidence="13">
    <location>
        <begin position="26"/>
        <end position="44"/>
    </location>
</feature>
<protein>
    <recommendedName>
        <fullName evidence="12">Cardiolipin synthase</fullName>
        <ecNumber evidence="12">2.7.8.-</ecNumber>
    </recommendedName>
</protein>
<keyword evidence="5 13" id="KW-0812">Transmembrane</keyword>
<dbReference type="Gene3D" id="3.30.870.10">
    <property type="entry name" value="Endonuclease Chain A"/>
    <property type="match status" value="2"/>
</dbReference>
<evidence type="ECO:0000256" key="9">
    <source>
        <dbReference type="ARBA" id="ARBA00023136"/>
    </source>
</evidence>
<keyword evidence="10" id="KW-0594">Phospholipid biosynthesis</keyword>
<evidence type="ECO:0000256" key="11">
    <source>
        <dbReference type="ARBA" id="ARBA00023264"/>
    </source>
</evidence>
<feature type="domain" description="PLD phosphodiesterase" evidence="14">
    <location>
        <begin position="232"/>
        <end position="259"/>
    </location>
</feature>
<dbReference type="PANTHER" id="PTHR21248">
    <property type="entry name" value="CARDIOLIPIN SYNTHASE"/>
    <property type="match status" value="1"/>
</dbReference>
<keyword evidence="16" id="KW-1185">Reference proteome</keyword>
<dbReference type="NCBIfam" id="TIGR04265">
    <property type="entry name" value="bac_cardiolipin"/>
    <property type="match status" value="1"/>
</dbReference>
<proteinExistence type="predicted"/>
<evidence type="ECO:0000259" key="14">
    <source>
        <dbReference type="PROSITE" id="PS50035"/>
    </source>
</evidence>
<organism evidence="15 16">
    <name type="scientific">Youxingia wuxianensis</name>
    <dbReference type="NCBI Taxonomy" id="2763678"/>
    <lineage>
        <taxon>Bacteria</taxon>
        <taxon>Bacillati</taxon>
        <taxon>Bacillota</taxon>
        <taxon>Clostridia</taxon>
        <taxon>Eubacteriales</taxon>
        <taxon>Oscillospiraceae</taxon>
        <taxon>Youxingia</taxon>
    </lineage>
</organism>
<comment type="subcellular location">
    <subcellularLocation>
        <location evidence="1">Cell membrane</location>
        <topology evidence="1">Multi-pass membrane protein</topology>
    </subcellularLocation>
</comment>
<dbReference type="GO" id="GO:0032049">
    <property type="term" value="P:cardiolipin biosynthetic process"/>
    <property type="evidence" value="ECO:0007669"/>
    <property type="project" value="UniProtKB-UniRule"/>
</dbReference>
<evidence type="ECO:0000256" key="4">
    <source>
        <dbReference type="ARBA" id="ARBA00022679"/>
    </source>
</evidence>
<keyword evidence="6" id="KW-0677">Repeat</keyword>
<keyword evidence="3" id="KW-0444">Lipid biosynthesis</keyword>
<dbReference type="PANTHER" id="PTHR21248:SF22">
    <property type="entry name" value="PHOSPHOLIPASE D"/>
    <property type="match status" value="1"/>
</dbReference>
<evidence type="ECO:0000256" key="5">
    <source>
        <dbReference type="ARBA" id="ARBA00022692"/>
    </source>
</evidence>
<dbReference type="EMBL" id="JACRTD010000002">
    <property type="protein sequence ID" value="MBC8584551.1"/>
    <property type="molecule type" value="Genomic_DNA"/>
</dbReference>
<dbReference type="InterPro" id="IPR022924">
    <property type="entry name" value="Cardiolipin_synthase"/>
</dbReference>
<evidence type="ECO:0000256" key="7">
    <source>
        <dbReference type="ARBA" id="ARBA00022989"/>
    </source>
</evidence>
<keyword evidence="4" id="KW-0808">Transferase</keyword>
<evidence type="ECO:0000256" key="10">
    <source>
        <dbReference type="ARBA" id="ARBA00023209"/>
    </source>
</evidence>
<evidence type="ECO:0000256" key="12">
    <source>
        <dbReference type="NCBIfam" id="TIGR04265"/>
    </source>
</evidence>
<evidence type="ECO:0000256" key="6">
    <source>
        <dbReference type="ARBA" id="ARBA00022737"/>
    </source>
</evidence>
<evidence type="ECO:0000256" key="2">
    <source>
        <dbReference type="ARBA" id="ARBA00022475"/>
    </source>
</evidence>
<dbReference type="EC" id="2.7.8.-" evidence="12"/>
<evidence type="ECO:0000313" key="16">
    <source>
        <dbReference type="Proteomes" id="UP000623678"/>
    </source>
</evidence>
<dbReference type="GO" id="GO:0008808">
    <property type="term" value="F:cardiolipin synthase activity"/>
    <property type="evidence" value="ECO:0007669"/>
    <property type="project" value="UniProtKB-UniRule"/>
</dbReference>
<name>A0A926IGS0_9FIRM</name>
<dbReference type="InterPro" id="IPR025202">
    <property type="entry name" value="PLD-like_dom"/>
</dbReference>
<accession>A0A926IGS0</accession>
<feature type="transmembrane region" description="Helical" evidence="13">
    <location>
        <begin position="56"/>
        <end position="74"/>
    </location>
</feature>
<dbReference type="Proteomes" id="UP000623678">
    <property type="component" value="Unassembled WGS sequence"/>
</dbReference>
<dbReference type="PROSITE" id="PS50035">
    <property type="entry name" value="PLD"/>
    <property type="match status" value="2"/>
</dbReference>
<feature type="domain" description="PLD phosphodiesterase" evidence="14">
    <location>
        <begin position="410"/>
        <end position="437"/>
    </location>
</feature>
<evidence type="ECO:0000256" key="13">
    <source>
        <dbReference type="SAM" id="Phobius"/>
    </source>
</evidence>
<dbReference type="SUPFAM" id="SSF56024">
    <property type="entry name" value="Phospholipase D/nuclease"/>
    <property type="match status" value="2"/>
</dbReference>
<dbReference type="CDD" id="cd09154">
    <property type="entry name" value="PLDc_SMU_988_like_1"/>
    <property type="match status" value="1"/>
</dbReference>
<evidence type="ECO:0000256" key="8">
    <source>
        <dbReference type="ARBA" id="ARBA00023098"/>
    </source>
</evidence>
<dbReference type="Pfam" id="PF13091">
    <property type="entry name" value="PLDc_2"/>
    <property type="match status" value="2"/>
</dbReference>
<dbReference type="GO" id="GO:0005886">
    <property type="term" value="C:plasma membrane"/>
    <property type="evidence" value="ECO:0007669"/>
    <property type="project" value="UniProtKB-SubCell"/>
</dbReference>
<evidence type="ECO:0000256" key="3">
    <source>
        <dbReference type="ARBA" id="ARBA00022516"/>
    </source>
</evidence>
<keyword evidence="7 13" id="KW-1133">Transmembrane helix</keyword>
<dbReference type="AlphaFoldDB" id="A0A926IGS0"/>
<dbReference type="Pfam" id="PF13396">
    <property type="entry name" value="PLDc_N"/>
    <property type="match status" value="1"/>
</dbReference>
<evidence type="ECO:0000313" key="15">
    <source>
        <dbReference type="EMBL" id="MBC8584551.1"/>
    </source>
</evidence>
<keyword evidence="2" id="KW-1003">Cell membrane</keyword>
<reference evidence="15" key="1">
    <citation type="submission" date="2020-08" db="EMBL/GenBank/DDBJ databases">
        <title>Genome public.</title>
        <authorList>
            <person name="Liu C."/>
            <person name="Sun Q."/>
        </authorList>
    </citation>
    <scope>NUCLEOTIDE SEQUENCE</scope>
    <source>
        <strain evidence="15">NSJ-64</strain>
    </source>
</reference>
<keyword evidence="9 13" id="KW-0472">Membrane</keyword>
<evidence type="ECO:0000256" key="1">
    <source>
        <dbReference type="ARBA" id="ARBA00004651"/>
    </source>
</evidence>
<dbReference type="InterPro" id="IPR027379">
    <property type="entry name" value="CLS_N"/>
</dbReference>